<organism evidence="2">
    <name type="scientific">Panstrongylus lignarius</name>
    <dbReference type="NCBI Taxonomy" id="156445"/>
    <lineage>
        <taxon>Eukaryota</taxon>
        <taxon>Metazoa</taxon>
        <taxon>Ecdysozoa</taxon>
        <taxon>Arthropoda</taxon>
        <taxon>Hexapoda</taxon>
        <taxon>Insecta</taxon>
        <taxon>Pterygota</taxon>
        <taxon>Neoptera</taxon>
        <taxon>Paraneoptera</taxon>
        <taxon>Hemiptera</taxon>
        <taxon>Heteroptera</taxon>
        <taxon>Panheteroptera</taxon>
        <taxon>Cimicomorpha</taxon>
        <taxon>Reduviidae</taxon>
        <taxon>Triatominae</taxon>
        <taxon>Panstrongylus</taxon>
    </lineage>
</organism>
<sequence>MSHTDFALCSMLLYWSFLHLTTESARAISLAKPNFTRCPPESAAMPLEETTMYVCIPCMMFFIIKFFQLNGVPKAISTICLATV</sequence>
<evidence type="ECO:0000256" key="1">
    <source>
        <dbReference type="SAM" id="SignalP"/>
    </source>
</evidence>
<protein>
    <submittedName>
        <fullName evidence="2">Putative secreted protein</fullName>
    </submittedName>
</protein>
<feature type="chain" id="PRO_5012420409" evidence="1">
    <location>
        <begin position="28"/>
        <end position="84"/>
    </location>
</feature>
<feature type="signal peptide" evidence="1">
    <location>
        <begin position="1"/>
        <end position="27"/>
    </location>
</feature>
<name>A0A224XSA6_9HEMI</name>
<keyword evidence="1" id="KW-0732">Signal</keyword>
<proteinExistence type="predicted"/>
<dbReference type="AlphaFoldDB" id="A0A224XSA6"/>
<dbReference type="EMBL" id="GFTR01001021">
    <property type="protein sequence ID" value="JAW15405.1"/>
    <property type="molecule type" value="Transcribed_RNA"/>
</dbReference>
<evidence type="ECO:0000313" key="2">
    <source>
        <dbReference type="EMBL" id="JAW15405.1"/>
    </source>
</evidence>
<reference evidence="2" key="1">
    <citation type="journal article" date="2018" name="PLoS Negl. Trop. Dis.">
        <title>An insight into the salivary gland and fat body transcriptome of Panstrongylus lignarius (Hemiptera: Heteroptera), the main vector of Chagas disease in Peru.</title>
        <authorList>
            <person name="Nevoa J.C."/>
            <person name="Mendes M.T."/>
            <person name="da Silva M.V."/>
            <person name="Soares S.C."/>
            <person name="Oliveira C.J.F."/>
            <person name="Ribeiro J.M.C."/>
        </authorList>
    </citation>
    <scope>NUCLEOTIDE SEQUENCE</scope>
</reference>
<accession>A0A224XSA6</accession>